<reference evidence="2 3" key="1">
    <citation type="submission" date="2015-12" db="EMBL/GenBank/DDBJ databases">
        <title>Genome comparisons provide insights into the role of secondary metabolites in the pathogenic phase of the Photorhabdus life cycle.</title>
        <authorList>
            <person name="Tobias N.J."/>
            <person name="Mishra B."/>
            <person name="Gupta D.K."/>
            <person name="Thines M."/>
            <person name="Stinear T.P."/>
            <person name="Bode H.B."/>
        </authorList>
    </citation>
    <scope>NUCLEOTIDE SEQUENCE [LARGE SCALE GENOMIC DNA]</scope>
    <source>
        <strain evidence="2 3">PB68.1</strain>
    </source>
</reference>
<keyword evidence="1" id="KW-1133">Transmembrane helix</keyword>
<protein>
    <submittedName>
        <fullName evidence="2">Bacteriophage lambda tail assembly protein I</fullName>
    </submittedName>
</protein>
<dbReference type="STRING" id="286156.Ppb6_00675"/>
<dbReference type="RefSeq" id="WP_065822111.1">
    <property type="nucleotide sequence ID" value="NZ_CAWMQZ010000026.1"/>
</dbReference>
<dbReference type="AlphaFoldDB" id="A0A1C0U8C0"/>
<keyword evidence="3" id="KW-1185">Reference proteome</keyword>
<evidence type="ECO:0000313" key="3">
    <source>
        <dbReference type="Proteomes" id="UP000093476"/>
    </source>
</evidence>
<accession>A0A1C0U8C0</accession>
<organism evidence="2 3">
    <name type="scientific">Photorhabdus australis subsp. thailandensis</name>
    <dbReference type="NCBI Taxonomy" id="2805096"/>
    <lineage>
        <taxon>Bacteria</taxon>
        <taxon>Pseudomonadati</taxon>
        <taxon>Pseudomonadota</taxon>
        <taxon>Gammaproteobacteria</taxon>
        <taxon>Enterobacterales</taxon>
        <taxon>Morganellaceae</taxon>
        <taxon>Photorhabdus</taxon>
    </lineage>
</organism>
<evidence type="ECO:0000256" key="1">
    <source>
        <dbReference type="SAM" id="Phobius"/>
    </source>
</evidence>
<name>A0A1C0U8C0_9GAMM</name>
<keyword evidence="1" id="KW-0812">Transmembrane</keyword>
<evidence type="ECO:0000313" key="2">
    <source>
        <dbReference type="EMBL" id="OCQ54125.1"/>
    </source>
</evidence>
<dbReference type="PATRIC" id="fig|286156.4.peg.779"/>
<sequence length="209" mass="22763">MSDTDKEKAHLVTVELGGVLGKHFGKIHRIATDTARMAINIIDCNRPGLLSWMKVNAKKYQKYHIRIEREDGQTYDLSNEEYLLESNGRLKSIRITPIYRGAGPKVLGAVQVVVGVILMATAIVSSTVTGGASLAMFSAGFSMVFGGITALLSKQPTNKMSSVDHKDSYYFDGPQNTVSQGNPVPLIFGKEVLVGSQIISVRMSVDQLM</sequence>
<dbReference type="EMBL" id="LOMY01000026">
    <property type="protein sequence ID" value="OCQ54125.1"/>
    <property type="molecule type" value="Genomic_DNA"/>
</dbReference>
<feature type="transmembrane region" description="Helical" evidence="1">
    <location>
        <begin position="134"/>
        <end position="152"/>
    </location>
</feature>
<dbReference type="Proteomes" id="UP000093476">
    <property type="component" value="Unassembled WGS sequence"/>
</dbReference>
<keyword evidence="1" id="KW-0472">Membrane</keyword>
<feature type="transmembrane region" description="Helical" evidence="1">
    <location>
        <begin position="106"/>
        <end position="128"/>
    </location>
</feature>
<gene>
    <name evidence="2" type="ORF">Ppb6_00675</name>
</gene>
<proteinExistence type="predicted"/>
<comment type="caution">
    <text evidence="2">The sequence shown here is derived from an EMBL/GenBank/DDBJ whole genome shotgun (WGS) entry which is preliminary data.</text>
</comment>